<organism evidence="3 4">
    <name type="scientific">Rhizobium pisi</name>
    <dbReference type="NCBI Taxonomy" id="574561"/>
    <lineage>
        <taxon>Bacteria</taxon>
        <taxon>Pseudomonadati</taxon>
        <taxon>Pseudomonadota</taxon>
        <taxon>Alphaproteobacteria</taxon>
        <taxon>Hyphomicrobiales</taxon>
        <taxon>Rhizobiaceae</taxon>
        <taxon>Rhizobium/Agrobacterium group</taxon>
        <taxon>Rhizobium</taxon>
    </lineage>
</organism>
<protein>
    <submittedName>
        <fullName evidence="3">Uncharacterized protein</fullName>
    </submittedName>
</protein>
<sequence>MVTVTANERGYFDGELREIGASFVVPDALWNDEERRPKWASLSRGGAGVARIVRPKTGETDGAAEIPDDWQNLTAAERKALAKAISGEPAPNVREAYLVIAAEIERRAAEAGSGDNAPTRVSGNGLQEALGVQPPDWVAPAAP</sequence>
<accession>A0A3R9BNP9</accession>
<evidence type="ECO:0000256" key="1">
    <source>
        <dbReference type="SAM" id="MobiDB-lite"/>
    </source>
</evidence>
<dbReference type="RefSeq" id="WP_125848779.1">
    <property type="nucleotide sequence ID" value="NZ_JACHXH010000025.1"/>
</dbReference>
<dbReference type="EMBL" id="JACHXH010000025">
    <property type="protein sequence ID" value="MBB3137811.1"/>
    <property type="molecule type" value="Genomic_DNA"/>
</dbReference>
<proteinExistence type="predicted"/>
<evidence type="ECO:0000313" key="3">
    <source>
        <dbReference type="EMBL" id="RSB65885.1"/>
    </source>
</evidence>
<name>A0A3R9BNP9_9HYPH</name>
<evidence type="ECO:0000313" key="4">
    <source>
        <dbReference type="Proteomes" id="UP000277279"/>
    </source>
</evidence>
<evidence type="ECO:0000313" key="2">
    <source>
        <dbReference type="EMBL" id="MBB3137811.1"/>
    </source>
</evidence>
<dbReference type="AlphaFoldDB" id="A0A3R9BNP9"/>
<dbReference type="EMBL" id="RJJT01000022">
    <property type="protein sequence ID" value="RSB65885.1"/>
    <property type="molecule type" value="Genomic_DNA"/>
</dbReference>
<reference evidence="3 4" key="1">
    <citation type="submission" date="2018-11" db="EMBL/GenBank/DDBJ databases">
        <authorList>
            <person name="Huo Y."/>
        </authorList>
    </citation>
    <scope>NUCLEOTIDE SEQUENCE [LARGE SCALE GENOMIC DNA]</scope>
    <source>
        <strain evidence="3 4">DSM 30132</strain>
    </source>
</reference>
<dbReference type="OrthoDB" id="8366071at2"/>
<keyword evidence="5" id="KW-1185">Reference proteome</keyword>
<comment type="caution">
    <text evidence="3">The sequence shown here is derived from an EMBL/GenBank/DDBJ whole genome shotgun (WGS) entry which is preliminary data.</text>
</comment>
<dbReference type="Proteomes" id="UP000277279">
    <property type="component" value="Unassembled WGS sequence"/>
</dbReference>
<gene>
    <name evidence="3" type="ORF">EFD55_25950</name>
    <name evidence="2" type="ORF">FHS26_005579</name>
</gene>
<reference evidence="2 5" key="2">
    <citation type="submission" date="2020-08" db="EMBL/GenBank/DDBJ databases">
        <title>Genomic Encyclopedia of Type Strains, Phase III (KMG-III): the genomes of soil and plant-associated and newly described type strains.</title>
        <authorList>
            <person name="Whitman W."/>
        </authorList>
    </citation>
    <scope>NUCLEOTIDE SEQUENCE [LARGE SCALE GENOMIC DNA]</scope>
    <source>
        <strain evidence="2 5">CECT 4113</strain>
    </source>
</reference>
<dbReference type="Proteomes" id="UP000518315">
    <property type="component" value="Unassembled WGS sequence"/>
</dbReference>
<evidence type="ECO:0000313" key="5">
    <source>
        <dbReference type="Proteomes" id="UP000518315"/>
    </source>
</evidence>
<feature type="region of interest" description="Disordered" evidence="1">
    <location>
        <begin position="108"/>
        <end position="143"/>
    </location>
</feature>